<gene>
    <name evidence="1" type="ORF">PNV70_14335</name>
</gene>
<dbReference type="Pfam" id="PF06013">
    <property type="entry name" value="WXG100"/>
    <property type="match status" value="1"/>
</dbReference>
<reference evidence="1" key="1">
    <citation type="submission" date="2023-01" db="EMBL/GenBank/DDBJ databases">
        <title>Human gut microbiome strain richness.</title>
        <authorList>
            <person name="Chen-Liaw A."/>
        </authorList>
    </citation>
    <scope>NUCLEOTIDE SEQUENCE</scope>
    <source>
        <strain evidence="1">D59st1_B8_D59t2_181005</strain>
    </source>
</reference>
<dbReference type="Gene3D" id="1.10.287.1060">
    <property type="entry name" value="ESAT-6-like"/>
    <property type="match status" value="1"/>
</dbReference>
<accession>A0AAW6E4B4</accession>
<comment type="caution">
    <text evidence="1">The sequence shown here is derived from an EMBL/GenBank/DDBJ whole genome shotgun (WGS) entry which is preliminary data.</text>
</comment>
<dbReference type="Proteomes" id="UP001211421">
    <property type="component" value="Unassembled WGS sequence"/>
</dbReference>
<evidence type="ECO:0000313" key="1">
    <source>
        <dbReference type="EMBL" id="MDB8743240.1"/>
    </source>
</evidence>
<evidence type="ECO:0000313" key="2">
    <source>
        <dbReference type="Proteomes" id="UP001211421"/>
    </source>
</evidence>
<name>A0AAW6E4B4_9FIRM</name>
<dbReference type="InterPro" id="IPR010310">
    <property type="entry name" value="T7SS_ESAT-6-like"/>
</dbReference>
<sequence>MAMGNTGTVNVTPEMINNAKDAIQEYKDTVKTLYSQLEDTMSALIPGNFSGSAADGFKYFYDNNIKSVANTDVNDSGVMQIITLMNNIVDGISEAIPAERGVDESLATENRK</sequence>
<proteinExistence type="predicted"/>
<organism evidence="1 2">
    <name type="scientific">Ruminococcus bicirculans</name>
    <name type="common">ex Wegman et al. 2014</name>
    <dbReference type="NCBI Taxonomy" id="1160721"/>
    <lineage>
        <taxon>Bacteria</taxon>
        <taxon>Bacillati</taxon>
        <taxon>Bacillota</taxon>
        <taxon>Clostridia</taxon>
        <taxon>Eubacteriales</taxon>
        <taxon>Oscillospiraceae</taxon>
        <taxon>Ruminococcus</taxon>
    </lineage>
</organism>
<dbReference type="AlphaFoldDB" id="A0AAW6E4B4"/>
<dbReference type="EMBL" id="JAQMLS010000014">
    <property type="protein sequence ID" value="MDB8743240.1"/>
    <property type="molecule type" value="Genomic_DNA"/>
</dbReference>
<dbReference type="RefSeq" id="WP_117859662.1">
    <property type="nucleotide sequence ID" value="NZ_DAWBUL010000117.1"/>
</dbReference>
<protein>
    <submittedName>
        <fullName evidence="1">WXG100 family type VII secretion target</fullName>
    </submittedName>
</protein>